<protein>
    <recommendedName>
        <fullName evidence="12">UvrABC system protein A</fullName>
    </recommendedName>
    <alternativeName>
        <fullName evidence="13">Excinuclease ABC subunit A</fullName>
    </alternativeName>
</protein>
<dbReference type="GO" id="GO:0003677">
    <property type="term" value="F:DNA binding"/>
    <property type="evidence" value="ECO:0007669"/>
    <property type="project" value="UniProtKB-KW"/>
</dbReference>
<evidence type="ECO:0000256" key="3">
    <source>
        <dbReference type="ARBA" id="ARBA00022737"/>
    </source>
</evidence>
<dbReference type="KEGG" id="vhy:G7082_14325"/>
<sequence length="75" mass="8416">MSDQDLTKLLLVIEELLEKGNTVLVIEHNMLLVRQCDWIIDFGPGSGKHGGQILFEGLLDDITKSEESITKNYLS</sequence>
<reference evidence="14 15" key="1">
    <citation type="submission" date="2020-03" db="EMBL/GenBank/DDBJ databases">
        <title>Vagococcus sp. nov., isolated from beetles.</title>
        <authorList>
            <person name="Hyun D.-W."/>
            <person name="Bae J.-W."/>
        </authorList>
    </citation>
    <scope>NUCLEOTIDE SEQUENCE [LARGE SCALE GENOMIC DNA]</scope>
    <source>
        <strain evidence="14 15">HDW17B</strain>
    </source>
</reference>
<dbReference type="GO" id="GO:0006281">
    <property type="term" value="P:DNA repair"/>
    <property type="evidence" value="ECO:0007669"/>
    <property type="project" value="UniProtKB-KW"/>
</dbReference>
<evidence type="ECO:0000256" key="11">
    <source>
        <dbReference type="ARBA" id="ARBA00038000"/>
    </source>
</evidence>
<accession>A0A6G8AWW6</accession>
<evidence type="ECO:0000313" key="15">
    <source>
        <dbReference type="Proteomes" id="UP000501747"/>
    </source>
</evidence>
<dbReference type="GO" id="GO:0004518">
    <property type="term" value="F:nuclease activity"/>
    <property type="evidence" value="ECO:0007669"/>
    <property type="project" value="UniProtKB-KW"/>
</dbReference>
<evidence type="ECO:0000256" key="9">
    <source>
        <dbReference type="ARBA" id="ARBA00023125"/>
    </source>
</evidence>
<dbReference type="AlphaFoldDB" id="A0A6G8AWW6"/>
<keyword evidence="7" id="KW-0067">ATP-binding</keyword>
<name>A0A6G8AWW6_9ENTE</name>
<gene>
    <name evidence="14" type="ORF">G7082_14325</name>
</gene>
<evidence type="ECO:0000256" key="13">
    <source>
        <dbReference type="ARBA" id="ARBA00042156"/>
    </source>
</evidence>
<evidence type="ECO:0000256" key="5">
    <source>
        <dbReference type="ARBA" id="ARBA00022763"/>
    </source>
</evidence>
<evidence type="ECO:0000256" key="10">
    <source>
        <dbReference type="ARBA" id="ARBA00023204"/>
    </source>
</evidence>
<evidence type="ECO:0000256" key="7">
    <source>
        <dbReference type="ARBA" id="ARBA00022840"/>
    </source>
</evidence>
<keyword evidence="3" id="KW-0677">Repeat</keyword>
<keyword evidence="9" id="KW-0238">DNA-binding</keyword>
<dbReference type="SUPFAM" id="SSF52540">
    <property type="entry name" value="P-loop containing nucleoside triphosphate hydrolases"/>
    <property type="match status" value="1"/>
</dbReference>
<comment type="subcellular location">
    <subcellularLocation>
        <location evidence="1">Cytoplasm</location>
    </subcellularLocation>
</comment>
<proteinExistence type="inferred from homology"/>
<keyword evidence="5" id="KW-0227">DNA damage</keyword>
<keyword evidence="6" id="KW-0228">DNA excision</keyword>
<dbReference type="GO" id="GO:0005524">
    <property type="term" value="F:ATP binding"/>
    <property type="evidence" value="ECO:0007669"/>
    <property type="project" value="UniProtKB-KW"/>
</dbReference>
<dbReference type="RefSeq" id="WP_166035876.1">
    <property type="nucleotide sequence ID" value="NZ_CP049887.1"/>
</dbReference>
<evidence type="ECO:0000256" key="1">
    <source>
        <dbReference type="ARBA" id="ARBA00004496"/>
    </source>
</evidence>
<keyword evidence="15" id="KW-1185">Reference proteome</keyword>
<keyword evidence="8" id="KW-0267">Excision nuclease</keyword>
<dbReference type="Gene3D" id="3.40.50.300">
    <property type="entry name" value="P-loop containing nucleotide triphosphate hydrolases"/>
    <property type="match status" value="1"/>
</dbReference>
<evidence type="ECO:0000256" key="2">
    <source>
        <dbReference type="ARBA" id="ARBA00022490"/>
    </source>
</evidence>
<evidence type="ECO:0000256" key="12">
    <source>
        <dbReference type="ARBA" id="ARBA00039316"/>
    </source>
</evidence>
<dbReference type="GO" id="GO:0005737">
    <property type="term" value="C:cytoplasm"/>
    <property type="evidence" value="ECO:0007669"/>
    <property type="project" value="UniProtKB-SubCell"/>
</dbReference>
<dbReference type="PANTHER" id="PTHR43152:SF3">
    <property type="entry name" value="UVRABC SYSTEM PROTEIN A"/>
    <property type="match status" value="1"/>
</dbReference>
<keyword evidence="2" id="KW-0963">Cytoplasm</keyword>
<keyword evidence="10" id="KW-0234">DNA repair</keyword>
<dbReference type="PANTHER" id="PTHR43152">
    <property type="entry name" value="UVRABC SYSTEM PROTEIN A"/>
    <property type="match status" value="1"/>
</dbReference>
<evidence type="ECO:0000256" key="8">
    <source>
        <dbReference type="ARBA" id="ARBA00022881"/>
    </source>
</evidence>
<comment type="similarity">
    <text evidence="11">Belongs to the ABC transporter superfamily. UvrA family.</text>
</comment>
<organism evidence="14 15">
    <name type="scientific">Vagococcus hydrophili</name>
    <dbReference type="NCBI Taxonomy" id="2714947"/>
    <lineage>
        <taxon>Bacteria</taxon>
        <taxon>Bacillati</taxon>
        <taxon>Bacillota</taxon>
        <taxon>Bacilli</taxon>
        <taxon>Lactobacillales</taxon>
        <taxon>Enterococcaceae</taxon>
        <taxon>Vagococcus</taxon>
    </lineage>
</organism>
<keyword evidence="4" id="KW-0547">Nucleotide-binding</keyword>
<evidence type="ECO:0000256" key="4">
    <source>
        <dbReference type="ARBA" id="ARBA00022741"/>
    </source>
</evidence>
<evidence type="ECO:0000313" key="14">
    <source>
        <dbReference type="EMBL" id="QIL49591.1"/>
    </source>
</evidence>
<evidence type="ECO:0000256" key="6">
    <source>
        <dbReference type="ARBA" id="ARBA00022769"/>
    </source>
</evidence>
<dbReference type="Proteomes" id="UP000501747">
    <property type="component" value="Chromosome"/>
</dbReference>
<dbReference type="EMBL" id="CP049887">
    <property type="protein sequence ID" value="QIL49591.1"/>
    <property type="molecule type" value="Genomic_DNA"/>
</dbReference>
<dbReference type="InterPro" id="IPR027417">
    <property type="entry name" value="P-loop_NTPase"/>
</dbReference>